<dbReference type="PANTHER" id="PTHR38761:SF1">
    <property type="entry name" value="GLUTAMATE--CYSTEINE LIGASE"/>
    <property type="match status" value="1"/>
</dbReference>
<dbReference type="GO" id="GO:0006750">
    <property type="term" value="P:glutathione biosynthetic process"/>
    <property type="evidence" value="ECO:0007669"/>
    <property type="project" value="UniProtKB-UniRule"/>
</dbReference>
<gene>
    <name evidence="8" type="primary">gshA</name>
    <name evidence="12" type="ORF">FWJ25_14345</name>
</gene>
<evidence type="ECO:0000313" key="13">
    <source>
        <dbReference type="Proteomes" id="UP000323161"/>
    </source>
</evidence>
<evidence type="ECO:0000256" key="1">
    <source>
        <dbReference type="ARBA" id="ARBA00005006"/>
    </source>
</evidence>
<evidence type="ECO:0000313" key="12">
    <source>
        <dbReference type="EMBL" id="KAA1172364.1"/>
    </source>
</evidence>
<dbReference type="GO" id="GO:0005524">
    <property type="term" value="F:ATP binding"/>
    <property type="evidence" value="ECO:0007669"/>
    <property type="project" value="UniProtKB-KW"/>
</dbReference>
<accession>A0A5B0VD32</accession>
<dbReference type="GO" id="GO:0046872">
    <property type="term" value="F:metal ion binding"/>
    <property type="evidence" value="ECO:0007669"/>
    <property type="project" value="TreeGrafter"/>
</dbReference>
<evidence type="ECO:0000256" key="3">
    <source>
        <dbReference type="ARBA" id="ARBA00022598"/>
    </source>
</evidence>
<keyword evidence="6 8" id="KW-0067">ATP-binding</keyword>
<dbReference type="InterPro" id="IPR014746">
    <property type="entry name" value="Gln_synth/guanido_kin_cat_dom"/>
</dbReference>
<evidence type="ECO:0000256" key="7">
    <source>
        <dbReference type="ARBA" id="ARBA00048819"/>
    </source>
</evidence>
<evidence type="ECO:0000256" key="4">
    <source>
        <dbReference type="ARBA" id="ARBA00022684"/>
    </source>
</evidence>
<evidence type="ECO:0000256" key="2">
    <source>
        <dbReference type="ARBA" id="ARBA00008772"/>
    </source>
</evidence>
<dbReference type="SUPFAM" id="SSF55931">
    <property type="entry name" value="Glutamine synthetase/guanido kinase"/>
    <property type="match status" value="1"/>
</dbReference>
<sequence length="519" mass="58996">MAESRHALFSQFAASDWNGFLKGVEKEGLRVDRNGFIAQTPHPESLGSTLTHPRITTDYSESLLELITPVCKSTTEMLESLRNIHRFVQQKLGDEVFWAGSMPCELDGDASIPIAEYGTSNIGRLKHVYRQGLAVRYGRMMQSIAGAHYNLSLPDEFWQKWQSLLGNQDSLKDFKSDQYFWLIRNFRRRSWLLMLLFGASPALDASFVANVSHHLDRFDANTWYGLDATSLRMGDLGYHNNAQSSLNICFNKLDSYTGALHRAIHTPWPAYESIGTSREDQFIQINTNVLQIENEYYSPVRPKRTTEREEKPIQALQARGVEYIEVRCLDLDPFSPVGVNESQIDFLDLFLLDCLLSDSPRIGDAECERMDDNYDDVVAHGRDRTLTLCRAGERLAVGQAASELLDRLEPLAEKLDSWTGSQTYRSALKAQRDKVPETGIWSVPSAQVVTAMEASGMGHREWVLEMSRRHQQTLRDEALEPDVRAAFEAMTESSLTEQKQLEESDTQPFGEFLEQYLKS</sequence>
<comment type="similarity">
    <text evidence="2 8">Belongs to the glutamate--cysteine ligase type 1 family. Type 1 subfamily.</text>
</comment>
<comment type="pathway">
    <text evidence="1 8 9">Sulfur metabolism; glutathione biosynthesis; glutathione from L-cysteine and L-glutamate: step 1/2.</text>
</comment>
<feature type="domain" description="Glutamate--cysteine ligase" evidence="11">
    <location>
        <begin position="15"/>
        <end position="377"/>
    </location>
</feature>
<dbReference type="InterPro" id="IPR007370">
    <property type="entry name" value="Glu_cys_ligase"/>
</dbReference>
<keyword evidence="13" id="KW-1185">Reference proteome</keyword>
<dbReference type="InterPro" id="IPR006334">
    <property type="entry name" value="Glut_cys_ligase"/>
</dbReference>
<dbReference type="AlphaFoldDB" id="A0A5B0VD32"/>
<evidence type="ECO:0000256" key="10">
    <source>
        <dbReference type="SAM" id="MobiDB-lite"/>
    </source>
</evidence>
<dbReference type="PANTHER" id="PTHR38761">
    <property type="entry name" value="GLUTAMATE--CYSTEINE LIGASE"/>
    <property type="match status" value="1"/>
</dbReference>
<dbReference type="Gene3D" id="3.30.590.20">
    <property type="match status" value="1"/>
</dbReference>
<evidence type="ECO:0000256" key="5">
    <source>
        <dbReference type="ARBA" id="ARBA00022741"/>
    </source>
</evidence>
<keyword evidence="3 8" id="KW-0436">Ligase</keyword>
<dbReference type="Pfam" id="PF04262">
    <property type="entry name" value="Glu_cys_ligase"/>
    <property type="match status" value="1"/>
</dbReference>
<evidence type="ECO:0000256" key="6">
    <source>
        <dbReference type="ARBA" id="ARBA00022840"/>
    </source>
</evidence>
<evidence type="ECO:0000256" key="9">
    <source>
        <dbReference type="RuleBase" id="RU004391"/>
    </source>
</evidence>
<keyword evidence="5 8" id="KW-0547">Nucleotide-binding</keyword>
<dbReference type="HAMAP" id="MF_00578">
    <property type="entry name" value="Glu_cys_ligase"/>
    <property type="match status" value="1"/>
</dbReference>
<comment type="caution">
    <text evidence="12">The sequence shown here is derived from an EMBL/GenBank/DDBJ whole genome shotgun (WGS) entry which is preliminary data.</text>
</comment>
<dbReference type="GO" id="GO:0005829">
    <property type="term" value="C:cytosol"/>
    <property type="evidence" value="ECO:0007669"/>
    <property type="project" value="TreeGrafter"/>
</dbReference>
<dbReference type="NCBIfam" id="TIGR01434">
    <property type="entry name" value="glu_cys_ligase"/>
    <property type="match status" value="1"/>
</dbReference>
<evidence type="ECO:0000256" key="8">
    <source>
        <dbReference type="HAMAP-Rule" id="MF_00578"/>
    </source>
</evidence>
<reference evidence="12 13" key="1">
    <citation type="submission" date="2019-08" db="EMBL/GenBank/DDBJ databases">
        <title>Marinobacter ZYF650 sp. nov., a marine bacterium isolated from seawater of the Mariana trench.</title>
        <authorList>
            <person name="Ahmad W."/>
        </authorList>
    </citation>
    <scope>NUCLEOTIDE SEQUENCE [LARGE SCALE GENOMIC DNA]</scope>
    <source>
        <strain evidence="12 13">ZYF650</strain>
    </source>
</reference>
<dbReference type="EMBL" id="VTUU01000007">
    <property type="protein sequence ID" value="KAA1172364.1"/>
    <property type="molecule type" value="Genomic_DNA"/>
</dbReference>
<name>A0A5B0VD32_9GAMM</name>
<feature type="region of interest" description="Disordered" evidence="10">
    <location>
        <begin position="490"/>
        <end position="509"/>
    </location>
</feature>
<dbReference type="UniPathway" id="UPA00142">
    <property type="reaction ID" value="UER00209"/>
</dbReference>
<comment type="catalytic activity">
    <reaction evidence="7 8 9">
        <text>L-cysteine + L-glutamate + ATP = gamma-L-glutamyl-L-cysteine + ADP + phosphate + H(+)</text>
        <dbReference type="Rhea" id="RHEA:13285"/>
        <dbReference type="ChEBI" id="CHEBI:15378"/>
        <dbReference type="ChEBI" id="CHEBI:29985"/>
        <dbReference type="ChEBI" id="CHEBI:30616"/>
        <dbReference type="ChEBI" id="CHEBI:35235"/>
        <dbReference type="ChEBI" id="CHEBI:43474"/>
        <dbReference type="ChEBI" id="CHEBI:58173"/>
        <dbReference type="ChEBI" id="CHEBI:456216"/>
        <dbReference type="EC" id="6.3.2.2"/>
    </reaction>
</comment>
<keyword evidence="4 8" id="KW-0317">Glutathione biosynthesis</keyword>
<evidence type="ECO:0000259" key="11">
    <source>
        <dbReference type="Pfam" id="PF04262"/>
    </source>
</evidence>
<dbReference type="EC" id="6.3.2.2" evidence="8"/>
<dbReference type="GO" id="GO:0004357">
    <property type="term" value="F:glutamate-cysteine ligase activity"/>
    <property type="evidence" value="ECO:0007669"/>
    <property type="project" value="UniProtKB-UniRule"/>
</dbReference>
<organism evidence="12 13">
    <name type="scientific">Marinobacter salinexigens</name>
    <dbReference type="NCBI Taxonomy" id="2919747"/>
    <lineage>
        <taxon>Bacteria</taxon>
        <taxon>Pseudomonadati</taxon>
        <taxon>Pseudomonadota</taxon>
        <taxon>Gammaproteobacteria</taxon>
        <taxon>Pseudomonadales</taxon>
        <taxon>Marinobacteraceae</taxon>
        <taxon>Marinobacter</taxon>
    </lineage>
</organism>
<dbReference type="Proteomes" id="UP000323161">
    <property type="component" value="Unassembled WGS sequence"/>
</dbReference>
<protein>
    <recommendedName>
        <fullName evidence="8">Glutamate--cysteine ligase</fullName>
        <ecNumber evidence="8">6.3.2.2</ecNumber>
    </recommendedName>
    <alternativeName>
        <fullName evidence="8">Gamma-ECS</fullName>
        <shortName evidence="8">GCS</shortName>
    </alternativeName>
    <alternativeName>
        <fullName evidence="8">Gamma-glutamylcysteine synthetase</fullName>
    </alternativeName>
</protein>
<proteinExistence type="inferred from homology"/>
<dbReference type="RefSeq" id="WP_149600946.1">
    <property type="nucleotide sequence ID" value="NZ_VTUU01000007.1"/>
</dbReference>